<keyword evidence="3 7" id="KW-0812">Transmembrane</keyword>
<keyword evidence="5 7" id="KW-0472">Membrane</keyword>
<evidence type="ECO:0000256" key="3">
    <source>
        <dbReference type="ARBA" id="ARBA00022692"/>
    </source>
</evidence>
<dbReference type="Proteomes" id="UP000586093">
    <property type="component" value="Unassembled WGS sequence"/>
</dbReference>
<comment type="caution">
    <text evidence="8">The sequence shown here is derived from an EMBL/GenBank/DDBJ whole genome shotgun (WGS) entry which is preliminary data.</text>
</comment>
<evidence type="ECO:0000313" key="8">
    <source>
        <dbReference type="EMBL" id="MBB1161857.1"/>
    </source>
</evidence>
<dbReference type="RefSeq" id="WP_182663199.1">
    <property type="nucleotide sequence ID" value="NZ_JACIVI010000002.1"/>
</dbReference>
<evidence type="ECO:0000256" key="7">
    <source>
        <dbReference type="SAM" id="Phobius"/>
    </source>
</evidence>
<protein>
    <submittedName>
        <fullName evidence="8">ATP synthase subunit I</fullName>
    </submittedName>
</protein>
<dbReference type="GO" id="GO:0005886">
    <property type="term" value="C:plasma membrane"/>
    <property type="evidence" value="ECO:0007669"/>
    <property type="project" value="UniProtKB-SubCell"/>
</dbReference>
<sequence>MSDASVDLSARAAPAKPESSRASTEEAQRMLERHRATWSTDEPADNGLVDEPPGTPWTRAEAEAWRATQPSLGSPLRLVAMQALAGGLCALVWGGVSGRLSALEAACIGAAIVVLPALLMALGLRRLEGTPAPWRLMGFFVLEGVKVAAMLIGLALVAWLHPGVEWVALVVTLVVSLKAGWVALLRRGR</sequence>
<evidence type="ECO:0000313" key="9">
    <source>
        <dbReference type="Proteomes" id="UP000586093"/>
    </source>
</evidence>
<keyword evidence="9" id="KW-1185">Reference proteome</keyword>
<feature type="transmembrane region" description="Helical" evidence="7">
    <location>
        <begin position="166"/>
        <end position="185"/>
    </location>
</feature>
<dbReference type="AlphaFoldDB" id="A0A839HHE0"/>
<proteinExistence type="predicted"/>
<dbReference type="EMBL" id="JACIVI010000002">
    <property type="protein sequence ID" value="MBB1161857.1"/>
    <property type="molecule type" value="Genomic_DNA"/>
</dbReference>
<keyword evidence="2" id="KW-1003">Cell membrane</keyword>
<feature type="transmembrane region" description="Helical" evidence="7">
    <location>
        <begin position="136"/>
        <end position="160"/>
    </location>
</feature>
<feature type="compositionally biased region" description="Basic and acidic residues" evidence="6">
    <location>
        <begin position="23"/>
        <end position="35"/>
    </location>
</feature>
<name>A0A839HHE0_9BURK</name>
<gene>
    <name evidence="8" type="ORF">H4F90_07685</name>
</gene>
<keyword evidence="4 7" id="KW-1133">Transmembrane helix</keyword>
<evidence type="ECO:0000256" key="1">
    <source>
        <dbReference type="ARBA" id="ARBA00004651"/>
    </source>
</evidence>
<feature type="transmembrane region" description="Helical" evidence="7">
    <location>
        <begin position="76"/>
        <end position="96"/>
    </location>
</feature>
<dbReference type="InterPro" id="IPR005598">
    <property type="entry name" value="ATP_synth_I"/>
</dbReference>
<evidence type="ECO:0000256" key="4">
    <source>
        <dbReference type="ARBA" id="ARBA00022989"/>
    </source>
</evidence>
<evidence type="ECO:0000256" key="2">
    <source>
        <dbReference type="ARBA" id="ARBA00022475"/>
    </source>
</evidence>
<organism evidence="8 9">
    <name type="scientific">Aquariibacter albus</name>
    <dbReference type="NCBI Taxonomy" id="2759899"/>
    <lineage>
        <taxon>Bacteria</taxon>
        <taxon>Pseudomonadati</taxon>
        <taxon>Pseudomonadota</taxon>
        <taxon>Betaproteobacteria</taxon>
        <taxon>Burkholderiales</taxon>
        <taxon>Sphaerotilaceae</taxon>
        <taxon>Aquariibacter</taxon>
    </lineage>
</organism>
<accession>A0A839HHE0</accession>
<evidence type="ECO:0000256" key="6">
    <source>
        <dbReference type="SAM" id="MobiDB-lite"/>
    </source>
</evidence>
<comment type="subcellular location">
    <subcellularLocation>
        <location evidence="1">Cell membrane</location>
        <topology evidence="1">Multi-pass membrane protein</topology>
    </subcellularLocation>
</comment>
<feature type="region of interest" description="Disordered" evidence="6">
    <location>
        <begin position="1"/>
        <end position="54"/>
    </location>
</feature>
<feature type="transmembrane region" description="Helical" evidence="7">
    <location>
        <begin position="102"/>
        <end position="124"/>
    </location>
</feature>
<reference evidence="8 9" key="1">
    <citation type="submission" date="2020-08" db="EMBL/GenBank/DDBJ databases">
        <title>Aquariorum lacteus gen. nov., sp. nov., a new member of the family Comamonadaceae, isolated from freshwater aquarium.</title>
        <authorList>
            <person name="Chun S.-J."/>
        </authorList>
    </citation>
    <scope>NUCLEOTIDE SEQUENCE [LARGE SCALE GENOMIC DNA]</scope>
    <source>
        <strain evidence="8 9">SJAQ100</strain>
    </source>
</reference>
<dbReference type="Pfam" id="PF03899">
    <property type="entry name" value="ATP-synt_I"/>
    <property type="match status" value="1"/>
</dbReference>
<evidence type="ECO:0000256" key="5">
    <source>
        <dbReference type="ARBA" id="ARBA00023136"/>
    </source>
</evidence>